<keyword evidence="3" id="KW-1185">Reference proteome</keyword>
<accession>A0A1E3VZJ9</accession>
<keyword evidence="1" id="KW-0732">Signal</keyword>
<reference evidence="2 3" key="1">
    <citation type="journal article" date="2016" name="Environ. Microbiol.">
        <title>New Methyloceanibacter diversity from North Sea sediments includes methanotroph containing solely the soluble methane monooxygenase.</title>
        <authorList>
            <person name="Vekeman B."/>
            <person name="Kerckhof F.M."/>
            <person name="Cremers G."/>
            <person name="de Vos P."/>
            <person name="Vandamme P."/>
            <person name="Boon N."/>
            <person name="Op den Camp H.J."/>
            <person name="Heylen K."/>
        </authorList>
    </citation>
    <scope>NUCLEOTIDE SEQUENCE [LARGE SCALE GENOMIC DNA]</scope>
    <source>
        <strain evidence="2 3">R-67175</strain>
    </source>
</reference>
<gene>
    <name evidence="2" type="ORF">AUC69_10655</name>
</gene>
<feature type="signal peptide" evidence="1">
    <location>
        <begin position="1"/>
        <end position="19"/>
    </location>
</feature>
<proteinExistence type="predicted"/>
<feature type="chain" id="PRO_5009138846" description="EGF-like domain-containing protein" evidence="1">
    <location>
        <begin position="20"/>
        <end position="182"/>
    </location>
</feature>
<evidence type="ECO:0008006" key="4">
    <source>
        <dbReference type="Google" id="ProtNLM"/>
    </source>
</evidence>
<sequence length="182" mass="19809">MLKTVLTLSLLSLGAFALAGCSSDETKPTNIVCESTYALCTTAKCTPIEEGQGTVFCDCDVKTGYSVGGTPCHEPIDSPEGKQVVSRYFPVKSYASCNNDRPWANCYDRPCIVDKDDPTKAVCSCNIVTKESPYVIVTDTYSEQTCTTGLYSSARVKDMLGLTESLKSEEHLKPFDLKLVNE</sequence>
<dbReference type="EMBL" id="LPWF01000023">
    <property type="protein sequence ID" value="ODR98326.1"/>
    <property type="molecule type" value="Genomic_DNA"/>
</dbReference>
<name>A0A1E3VZJ9_9HYPH</name>
<dbReference type="Proteomes" id="UP000094472">
    <property type="component" value="Unassembled WGS sequence"/>
</dbReference>
<evidence type="ECO:0000256" key="1">
    <source>
        <dbReference type="SAM" id="SignalP"/>
    </source>
</evidence>
<dbReference type="PROSITE" id="PS51257">
    <property type="entry name" value="PROKAR_LIPOPROTEIN"/>
    <property type="match status" value="1"/>
</dbReference>
<organism evidence="2 3">
    <name type="scientific">Methyloceanibacter superfactus</name>
    <dbReference type="NCBI Taxonomy" id="1774969"/>
    <lineage>
        <taxon>Bacteria</taxon>
        <taxon>Pseudomonadati</taxon>
        <taxon>Pseudomonadota</taxon>
        <taxon>Alphaproteobacteria</taxon>
        <taxon>Hyphomicrobiales</taxon>
        <taxon>Hyphomicrobiaceae</taxon>
        <taxon>Methyloceanibacter</taxon>
    </lineage>
</organism>
<comment type="caution">
    <text evidence="2">The sequence shown here is derived from an EMBL/GenBank/DDBJ whole genome shotgun (WGS) entry which is preliminary data.</text>
</comment>
<protein>
    <recommendedName>
        <fullName evidence="4">EGF-like domain-containing protein</fullName>
    </recommendedName>
</protein>
<dbReference type="RefSeq" id="WP_069441550.1">
    <property type="nucleotide sequence ID" value="NZ_LPWF01000023.1"/>
</dbReference>
<evidence type="ECO:0000313" key="2">
    <source>
        <dbReference type="EMBL" id="ODR98326.1"/>
    </source>
</evidence>
<evidence type="ECO:0000313" key="3">
    <source>
        <dbReference type="Proteomes" id="UP000094472"/>
    </source>
</evidence>
<dbReference type="AlphaFoldDB" id="A0A1E3VZJ9"/>
<dbReference type="STRING" id="1774969.AUC69_10655"/>